<protein>
    <submittedName>
        <fullName evidence="2">Glycosyltransferase family 4 protein</fullName>
        <ecNumber evidence="2">2.4.-.-</ecNumber>
    </submittedName>
</protein>
<dbReference type="Gene3D" id="3.40.50.2000">
    <property type="entry name" value="Glycogen Phosphorylase B"/>
    <property type="match status" value="2"/>
</dbReference>
<dbReference type="PANTHER" id="PTHR12526">
    <property type="entry name" value="GLYCOSYLTRANSFERASE"/>
    <property type="match status" value="1"/>
</dbReference>
<dbReference type="EC" id="2.4.-.-" evidence="2"/>
<sequence>MKICFLGLENLPVLAPEFNRHGIGGEQVQQTLLAKALARRDHAVSMVVYDYGQDDCACWNGVTAHKAYRKDAGIPIFRFIYPRWTGVWSALHRANADIYYVSCAGIALGLVALFCKRHGRKFVFRVASDTDCEPDKLLIRYWRDKKLYEYGLRRADAILVQSIWQQDAMRTNYSLHSRVAEMLVDTPERAVARDIDVLWVSNLRQLKRPELYLALVKKFPQLKFHMVGGPQPGFGELFNQIRREAADLPNCTFHGLVPYHEMDNKYAAARVFVNTSDTEGFPNSYLQAWIRGTPVVTFFDPDAVIRRENLGRAVSSLDEMASAVTEFVANDNVWSAASERCKAYMARFYGEDRILSPYLEMFKRIL</sequence>
<name>A0ABV7F2N6_9BURK</name>
<evidence type="ECO:0000313" key="2">
    <source>
        <dbReference type="EMBL" id="MFC3109205.1"/>
    </source>
</evidence>
<dbReference type="Pfam" id="PF13579">
    <property type="entry name" value="Glyco_trans_4_4"/>
    <property type="match status" value="1"/>
</dbReference>
<keyword evidence="2" id="KW-0808">Transferase</keyword>
<evidence type="ECO:0000313" key="3">
    <source>
        <dbReference type="Proteomes" id="UP001595530"/>
    </source>
</evidence>
<keyword evidence="2" id="KW-0328">Glycosyltransferase</keyword>
<dbReference type="GO" id="GO:0016757">
    <property type="term" value="F:glycosyltransferase activity"/>
    <property type="evidence" value="ECO:0007669"/>
    <property type="project" value="UniProtKB-KW"/>
</dbReference>
<dbReference type="EMBL" id="JBHRTP010000045">
    <property type="protein sequence ID" value="MFC3109205.1"/>
    <property type="molecule type" value="Genomic_DNA"/>
</dbReference>
<gene>
    <name evidence="2" type="ORF">ACFOFO_14740</name>
</gene>
<accession>A0ABV7F2N6</accession>
<comment type="caution">
    <text evidence="2">The sequence shown here is derived from an EMBL/GenBank/DDBJ whole genome shotgun (WGS) entry which is preliminary data.</text>
</comment>
<reference evidence="3" key="1">
    <citation type="journal article" date="2019" name="Int. J. Syst. Evol. Microbiol.">
        <title>The Global Catalogue of Microorganisms (GCM) 10K type strain sequencing project: providing services to taxonomists for standard genome sequencing and annotation.</title>
        <authorList>
            <consortium name="The Broad Institute Genomics Platform"/>
            <consortium name="The Broad Institute Genome Sequencing Center for Infectious Disease"/>
            <person name="Wu L."/>
            <person name="Ma J."/>
        </authorList>
    </citation>
    <scope>NUCLEOTIDE SEQUENCE [LARGE SCALE GENOMIC DNA]</scope>
    <source>
        <strain evidence="3">KCTC 42986</strain>
    </source>
</reference>
<dbReference type="PANTHER" id="PTHR12526:SF626">
    <property type="entry name" value="GLL4300 PROTEIN"/>
    <property type="match status" value="1"/>
</dbReference>
<dbReference type="CDD" id="cd03801">
    <property type="entry name" value="GT4_PimA-like"/>
    <property type="match status" value="1"/>
</dbReference>
<organism evidence="2 3">
    <name type="scientific">Undibacterium arcticum</name>
    <dbReference type="NCBI Taxonomy" id="1762892"/>
    <lineage>
        <taxon>Bacteria</taxon>
        <taxon>Pseudomonadati</taxon>
        <taxon>Pseudomonadota</taxon>
        <taxon>Betaproteobacteria</taxon>
        <taxon>Burkholderiales</taxon>
        <taxon>Oxalobacteraceae</taxon>
        <taxon>Undibacterium</taxon>
    </lineage>
</organism>
<feature type="domain" description="Glycosyltransferase subfamily 4-like N-terminal" evidence="1">
    <location>
        <begin position="24"/>
        <end position="172"/>
    </location>
</feature>
<dbReference type="Proteomes" id="UP001595530">
    <property type="component" value="Unassembled WGS sequence"/>
</dbReference>
<evidence type="ECO:0000259" key="1">
    <source>
        <dbReference type="Pfam" id="PF13579"/>
    </source>
</evidence>
<keyword evidence="3" id="KW-1185">Reference proteome</keyword>
<dbReference type="RefSeq" id="WP_390331886.1">
    <property type="nucleotide sequence ID" value="NZ_JBHRTP010000045.1"/>
</dbReference>
<proteinExistence type="predicted"/>
<dbReference type="Pfam" id="PF13692">
    <property type="entry name" value="Glyco_trans_1_4"/>
    <property type="match status" value="1"/>
</dbReference>
<dbReference type="SUPFAM" id="SSF53756">
    <property type="entry name" value="UDP-Glycosyltransferase/glycogen phosphorylase"/>
    <property type="match status" value="1"/>
</dbReference>
<dbReference type="InterPro" id="IPR028098">
    <property type="entry name" value="Glyco_trans_4-like_N"/>
</dbReference>